<evidence type="ECO:0000313" key="3">
    <source>
        <dbReference type="Ensembl" id="ENSGALP00010036951.1"/>
    </source>
</evidence>
<dbReference type="Proteomes" id="UP000000539">
    <property type="component" value="Chromosome 11"/>
</dbReference>
<dbReference type="GeneTree" id="ENSGT00530000063023"/>
<accession>A0A8V1A6H7</accession>
<name>A0A8V1A6H7_CHICK</name>
<evidence type="ECO:0000313" key="4">
    <source>
        <dbReference type="Proteomes" id="UP000000539"/>
    </source>
</evidence>
<feature type="compositionally biased region" description="Basic residues" evidence="1">
    <location>
        <begin position="1"/>
        <end position="10"/>
    </location>
</feature>
<reference evidence="3" key="2">
    <citation type="submission" date="2025-08" db="UniProtKB">
        <authorList>
            <consortium name="Ensembl"/>
        </authorList>
    </citation>
    <scope>IDENTIFICATION</scope>
    <source>
        <strain evidence="3">broiler</strain>
    </source>
</reference>
<dbReference type="AlphaFoldDB" id="A0A8V1A6H7"/>
<evidence type="ECO:0000256" key="2">
    <source>
        <dbReference type="SAM" id="Phobius"/>
    </source>
</evidence>
<reference evidence="3" key="3">
    <citation type="submission" date="2025-09" db="UniProtKB">
        <authorList>
            <consortium name="Ensembl"/>
        </authorList>
    </citation>
    <scope>IDENTIFICATION</scope>
    <source>
        <strain evidence="3">broiler</strain>
    </source>
</reference>
<sequence>MTTIRQRKGGKVPEADEDQPSEEKNVKSKGKILSDHTGGKLWNILSLTVGGIVAIFLGLLTSVYVATLHENDLWFSNIKALFLCKTRIHTENKNCWHFLKQLLLYCTCNTVLCPLTSFFEYRITELFELEWTF</sequence>
<gene>
    <name evidence="3" type="primary">DPY19L3</name>
</gene>
<protein>
    <submittedName>
        <fullName evidence="3">Dpy-19 like C-mannosyltransferase 3</fullName>
    </submittedName>
</protein>
<evidence type="ECO:0000256" key="1">
    <source>
        <dbReference type="SAM" id="MobiDB-lite"/>
    </source>
</evidence>
<proteinExistence type="predicted"/>
<feature type="region of interest" description="Disordered" evidence="1">
    <location>
        <begin position="1"/>
        <end position="32"/>
    </location>
</feature>
<feature type="compositionally biased region" description="Basic and acidic residues" evidence="1">
    <location>
        <begin position="21"/>
        <end position="32"/>
    </location>
</feature>
<organism evidence="3 4">
    <name type="scientific">Gallus gallus</name>
    <name type="common">Chicken</name>
    <dbReference type="NCBI Taxonomy" id="9031"/>
    <lineage>
        <taxon>Eukaryota</taxon>
        <taxon>Metazoa</taxon>
        <taxon>Chordata</taxon>
        <taxon>Craniata</taxon>
        <taxon>Vertebrata</taxon>
        <taxon>Euteleostomi</taxon>
        <taxon>Archelosauria</taxon>
        <taxon>Archosauria</taxon>
        <taxon>Dinosauria</taxon>
        <taxon>Saurischia</taxon>
        <taxon>Theropoda</taxon>
        <taxon>Coelurosauria</taxon>
        <taxon>Aves</taxon>
        <taxon>Neognathae</taxon>
        <taxon>Galloanserae</taxon>
        <taxon>Galliformes</taxon>
        <taxon>Phasianidae</taxon>
        <taxon>Phasianinae</taxon>
        <taxon>Gallus</taxon>
    </lineage>
</organism>
<keyword evidence="2" id="KW-0812">Transmembrane</keyword>
<dbReference type="OrthoDB" id="6019623at2759"/>
<feature type="transmembrane region" description="Helical" evidence="2">
    <location>
        <begin position="41"/>
        <end position="66"/>
    </location>
</feature>
<keyword evidence="2" id="KW-1133">Transmembrane helix</keyword>
<dbReference type="Ensembl" id="ENSGALT00010060191.1">
    <property type="protein sequence ID" value="ENSGALP00010036951.1"/>
    <property type="gene ID" value="ENSGALG00010024657.1"/>
</dbReference>
<keyword evidence="2" id="KW-0472">Membrane</keyword>
<reference evidence="3" key="1">
    <citation type="submission" date="2020-11" db="EMBL/GenBank/DDBJ databases">
        <title>Gallus gallus (Chicken) genome, bGalGal1, GRCg7b, maternal haplotype autosomes + Z &amp; W.</title>
        <authorList>
            <person name="Warren W."/>
            <person name="Formenti G."/>
            <person name="Fedrigo O."/>
            <person name="Haase B."/>
            <person name="Mountcastle J."/>
            <person name="Balacco J."/>
            <person name="Tracey A."/>
            <person name="Schneider V."/>
            <person name="Okimoto R."/>
            <person name="Cheng H."/>
            <person name="Hawken R."/>
            <person name="Howe K."/>
            <person name="Jarvis E.D."/>
        </authorList>
    </citation>
    <scope>NUCLEOTIDE SEQUENCE [LARGE SCALE GENOMIC DNA]</scope>
    <source>
        <strain evidence="3">Broiler</strain>
    </source>
</reference>
<keyword evidence="4" id="KW-1185">Reference proteome</keyword>